<gene>
    <name evidence="1" type="ORF">ACG00Y_09915</name>
</gene>
<comment type="caution">
    <text evidence="1">The sequence shown here is derived from an EMBL/GenBank/DDBJ whole genome shotgun (WGS) entry which is preliminary data.</text>
</comment>
<protein>
    <submittedName>
        <fullName evidence="1">Uncharacterized protein</fullName>
    </submittedName>
</protein>
<organism evidence="1 2">
    <name type="scientific">Pelomonas parva</name>
    <dbReference type="NCBI Taxonomy" id="3299032"/>
    <lineage>
        <taxon>Bacteria</taxon>
        <taxon>Pseudomonadati</taxon>
        <taxon>Pseudomonadota</taxon>
        <taxon>Betaproteobacteria</taxon>
        <taxon>Burkholderiales</taxon>
        <taxon>Sphaerotilaceae</taxon>
        <taxon>Roseateles</taxon>
    </lineage>
</organism>
<proteinExistence type="predicted"/>
<accession>A0ABW7F109</accession>
<sequence>MASDSEKLAVAAHLHVLMRRKMGRVTDVEWLVRNADYAREIIRLACQQAEHPEVADWGARLGAMLFPKAPPSAPAPVTASPKAVPALRYVGGLR</sequence>
<keyword evidence="2" id="KW-1185">Reference proteome</keyword>
<evidence type="ECO:0000313" key="1">
    <source>
        <dbReference type="EMBL" id="MFG6430229.1"/>
    </source>
</evidence>
<name>A0ABW7F109_9BURK</name>
<dbReference type="Proteomes" id="UP001606210">
    <property type="component" value="Unassembled WGS sequence"/>
</dbReference>
<evidence type="ECO:0000313" key="2">
    <source>
        <dbReference type="Proteomes" id="UP001606210"/>
    </source>
</evidence>
<dbReference type="RefSeq" id="WP_394478323.1">
    <property type="nucleotide sequence ID" value="NZ_JBIGHV010000003.1"/>
</dbReference>
<dbReference type="EMBL" id="JBIGHV010000003">
    <property type="protein sequence ID" value="MFG6430229.1"/>
    <property type="molecule type" value="Genomic_DNA"/>
</dbReference>
<reference evidence="1 2" key="1">
    <citation type="submission" date="2024-08" db="EMBL/GenBank/DDBJ databases">
        <authorList>
            <person name="Lu H."/>
        </authorList>
    </citation>
    <scope>NUCLEOTIDE SEQUENCE [LARGE SCALE GENOMIC DNA]</scope>
    <source>
        <strain evidence="1 2">LYH14W</strain>
    </source>
</reference>